<dbReference type="Gene3D" id="1.10.287.3160">
    <property type="match status" value="1"/>
</dbReference>
<proteinExistence type="predicted"/>
<accession>M7BHS8</accession>
<reference evidence="2" key="1">
    <citation type="journal article" date="2013" name="Nat. Genet.">
        <title>The draft genomes of soft-shell turtle and green sea turtle yield insights into the development and evolution of the turtle-specific body plan.</title>
        <authorList>
            <person name="Wang Z."/>
            <person name="Pascual-Anaya J."/>
            <person name="Zadissa A."/>
            <person name="Li W."/>
            <person name="Niimura Y."/>
            <person name="Huang Z."/>
            <person name="Li C."/>
            <person name="White S."/>
            <person name="Xiong Z."/>
            <person name="Fang D."/>
            <person name="Wang B."/>
            <person name="Ming Y."/>
            <person name="Chen Y."/>
            <person name="Zheng Y."/>
            <person name="Kuraku S."/>
            <person name="Pignatelli M."/>
            <person name="Herrero J."/>
            <person name="Beal K."/>
            <person name="Nozawa M."/>
            <person name="Li Q."/>
            <person name="Wang J."/>
            <person name="Zhang H."/>
            <person name="Yu L."/>
            <person name="Shigenobu S."/>
            <person name="Wang J."/>
            <person name="Liu J."/>
            <person name="Flicek P."/>
            <person name="Searle S."/>
            <person name="Wang J."/>
            <person name="Kuratani S."/>
            <person name="Yin Y."/>
            <person name="Aken B."/>
            <person name="Zhang G."/>
            <person name="Irie N."/>
        </authorList>
    </citation>
    <scope>NUCLEOTIDE SEQUENCE [LARGE SCALE GENOMIC DNA]</scope>
</reference>
<evidence type="ECO:0000313" key="1">
    <source>
        <dbReference type="EMBL" id="EMP37451.1"/>
    </source>
</evidence>
<dbReference type="Proteomes" id="UP000031443">
    <property type="component" value="Unassembled WGS sequence"/>
</dbReference>
<name>M7BHS8_CHEMY</name>
<dbReference type="AlphaFoldDB" id="M7BHS8"/>
<protein>
    <submittedName>
        <fullName evidence="1">Uncharacterized protein</fullName>
    </submittedName>
</protein>
<dbReference type="EMBL" id="KB522028">
    <property type="protein sequence ID" value="EMP37451.1"/>
    <property type="molecule type" value="Genomic_DNA"/>
</dbReference>
<sequence>MANYQALLARYDVNNYARLTVFQDKLSSVDRAQFFSLLEEVRLVVKTVLQDAVEVTDTASGSLATGIVMRRDSWLQSSGFPRGVQNISQDLPWDESNFFNEKSDDSLHSLKDSRCTRLCLRIYTSAPRRKYQRQTYKPRPLLPPYACYYERPAEPPHT</sequence>
<gene>
    <name evidence="1" type="ORF">UY3_05360</name>
</gene>
<keyword evidence="2" id="KW-1185">Reference proteome</keyword>
<evidence type="ECO:0000313" key="2">
    <source>
        <dbReference type="Proteomes" id="UP000031443"/>
    </source>
</evidence>
<organism evidence="1 2">
    <name type="scientific">Chelonia mydas</name>
    <name type="common">Green sea-turtle</name>
    <name type="synonym">Chelonia agassizi</name>
    <dbReference type="NCBI Taxonomy" id="8469"/>
    <lineage>
        <taxon>Eukaryota</taxon>
        <taxon>Metazoa</taxon>
        <taxon>Chordata</taxon>
        <taxon>Craniata</taxon>
        <taxon>Vertebrata</taxon>
        <taxon>Euteleostomi</taxon>
        <taxon>Archelosauria</taxon>
        <taxon>Testudinata</taxon>
        <taxon>Testudines</taxon>
        <taxon>Cryptodira</taxon>
        <taxon>Durocryptodira</taxon>
        <taxon>Americhelydia</taxon>
        <taxon>Chelonioidea</taxon>
        <taxon>Cheloniidae</taxon>
        <taxon>Chelonia</taxon>
    </lineage>
</organism>